<evidence type="ECO:0000256" key="3">
    <source>
        <dbReference type="ARBA" id="ARBA00023163"/>
    </source>
</evidence>
<dbReference type="InterPro" id="IPR018060">
    <property type="entry name" value="HTH_AraC"/>
</dbReference>
<dbReference type="AlphaFoldDB" id="A0A174NEQ7"/>
<dbReference type="GO" id="GO:0003700">
    <property type="term" value="F:DNA-binding transcription factor activity"/>
    <property type="evidence" value="ECO:0007669"/>
    <property type="project" value="InterPro"/>
</dbReference>
<feature type="domain" description="HTH araC/xylS-type" evidence="4">
    <location>
        <begin position="8"/>
        <end position="106"/>
    </location>
</feature>
<evidence type="ECO:0000313" key="5">
    <source>
        <dbReference type="EMBL" id="CUP45781.1"/>
    </source>
</evidence>
<accession>A0A174NEQ7</accession>
<gene>
    <name evidence="5" type="primary">rob_6</name>
    <name evidence="5" type="ORF">ERS852407_06000</name>
</gene>
<dbReference type="PANTHER" id="PTHR47504">
    <property type="entry name" value="RIGHT ORIGIN-BINDING PROTEIN"/>
    <property type="match status" value="1"/>
</dbReference>
<dbReference type="Gene3D" id="1.10.10.60">
    <property type="entry name" value="Homeodomain-like"/>
    <property type="match status" value="2"/>
</dbReference>
<dbReference type="InterPro" id="IPR050959">
    <property type="entry name" value="MarA-like"/>
</dbReference>
<keyword evidence="1" id="KW-0805">Transcription regulation</keyword>
<evidence type="ECO:0000256" key="2">
    <source>
        <dbReference type="ARBA" id="ARBA00023125"/>
    </source>
</evidence>
<sequence>MEWTESLKRSINFMENHLLEDISPDDVAAEVHISSFYLQKGFSIMTGYSIGEYIRYRRLYLAALDVIAGSAKVIDLAYRYGYDTPESFTKAFSRFHGVSPAQMKKTSNKIHTFLPLKITVSVQGGNDMDYAVEKMNVFSVIGYEYEVRYDDSYQTIPKLWDQFCEHSDHGDNSPEVQQAIDICKIGEFGICIDDNPGGDTFHYLIVGHYNGGPVPEGMKVFEIPAAEWAKFHCTGPLPGSLQAVNTKIFKEWLPGNPDYEFSMNMNIEWYSMSDCSQPDYESEIWIPVKRK</sequence>
<dbReference type="InterPro" id="IPR029441">
    <property type="entry name" value="Cass2"/>
</dbReference>
<dbReference type="SUPFAM" id="SSF55136">
    <property type="entry name" value="Probable bacterial effector-binding domain"/>
    <property type="match status" value="1"/>
</dbReference>
<dbReference type="InterPro" id="IPR010499">
    <property type="entry name" value="AraC_E-bd"/>
</dbReference>
<proteinExistence type="predicted"/>
<dbReference type="SUPFAM" id="SSF46689">
    <property type="entry name" value="Homeodomain-like"/>
    <property type="match status" value="2"/>
</dbReference>
<keyword evidence="3" id="KW-0804">Transcription</keyword>
<dbReference type="GO" id="GO:0043565">
    <property type="term" value="F:sequence-specific DNA binding"/>
    <property type="evidence" value="ECO:0007669"/>
    <property type="project" value="InterPro"/>
</dbReference>
<evidence type="ECO:0000259" key="4">
    <source>
        <dbReference type="PROSITE" id="PS01124"/>
    </source>
</evidence>
<dbReference type="SMART" id="SM00871">
    <property type="entry name" value="AraC_E_bind"/>
    <property type="match status" value="1"/>
</dbReference>
<evidence type="ECO:0000256" key="1">
    <source>
        <dbReference type="ARBA" id="ARBA00023015"/>
    </source>
</evidence>
<dbReference type="RefSeq" id="WP_055660799.1">
    <property type="nucleotide sequence ID" value="NZ_CABIXC010000033.1"/>
</dbReference>
<dbReference type="InterPro" id="IPR018062">
    <property type="entry name" value="HTH_AraC-typ_CS"/>
</dbReference>
<dbReference type="EMBL" id="CYZE01000033">
    <property type="protein sequence ID" value="CUP45781.1"/>
    <property type="molecule type" value="Genomic_DNA"/>
</dbReference>
<protein>
    <submittedName>
        <fullName evidence="5">Transcription activator, AraC family</fullName>
    </submittedName>
</protein>
<dbReference type="InterPro" id="IPR009057">
    <property type="entry name" value="Homeodomain-like_sf"/>
</dbReference>
<keyword evidence="2" id="KW-0238">DNA-binding</keyword>
<dbReference type="Gene3D" id="3.20.80.10">
    <property type="entry name" value="Regulatory factor, effector binding domain"/>
    <property type="match status" value="1"/>
</dbReference>
<evidence type="ECO:0000313" key="6">
    <source>
        <dbReference type="Proteomes" id="UP000095651"/>
    </source>
</evidence>
<dbReference type="PANTHER" id="PTHR47504:SF5">
    <property type="entry name" value="RIGHT ORIGIN-BINDING PROTEIN"/>
    <property type="match status" value="1"/>
</dbReference>
<dbReference type="PROSITE" id="PS01124">
    <property type="entry name" value="HTH_ARAC_FAMILY_2"/>
    <property type="match status" value="1"/>
</dbReference>
<name>A0A174NEQ7_9FIRM</name>
<dbReference type="Pfam" id="PF12833">
    <property type="entry name" value="HTH_18"/>
    <property type="match status" value="1"/>
</dbReference>
<dbReference type="Proteomes" id="UP000095651">
    <property type="component" value="Unassembled WGS sequence"/>
</dbReference>
<dbReference type="SMART" id="SM00342">
    <property type="entry name" value="HTH_ARAC"/>
    <property type="match status" value="1"/>
</dbReference>
<dbReference type="PROSITE" id="PS00041">
    <property type="entry name" value="HTH_ARAC_FAMILY_1"/>
    <property type="match status" value="1"/>
</dbReference>
<organism evidence="5 6">
    <name type="scientific">Hungatella hathewayi</name>
    <dbReference type="NCBI Taxonomy" id="154046"/>
    <lineage>
        <taxon>Bacteria</taxon>
        <taxon>Bacillati</taxon>
        <taxon>Bacillota</taxon>
        <taxon>Clostridia</taxon>
        <taxon>Lachnospirales</taxon>
        <taxon>Lachnospiraceae</taxon>
        <taxon>Hungatella</taxon>
    </lineage>
</organism>
<reference evidence="5 6" key="1">
    <citation type="submission" date="2015-09" db="EMBL/GenBank/DDBJ databases">
        <authorList>
            <consortium name="Pathogen Informatics"/>
        </authorList>
    </citation>
    <scope>NUCLEOTIDE SEQUENCE [LARGE SCALE GENOMIC DNA]</scope>
    <source>
        <strain evidence="5 6">2789STDY5608850</strain>
    </source>
</reference>
<dbReference type="Pfam" id="PF14526">
    <property type="entry name" value="Cass2"/>
    <property type="match status" value="1"/>
</dbReference>
<dbReference type="InterPro" id="IPR011256">
    <property type="entry name" value="Reg_factor_effector_dom_sf"/>
</dbReference>